<feature type="region of interest" description="Disordered" evidence="2">
    <location>
        <begin position="450"/>
        <end position="494"/>
    </location>
</feature>
<sequence>MRLNGDMLELKLSDSEVADLQTVRDLKVRLAAADPSSPCARLVRLVGPNGDLRDDEPLPMADIAKGCELQYILTSWMSLPEIKGALGGQVIPEGVWPNADERHQPWTLLAESVAKLEIQVVGRTWDFDGSLVLRDAWADALLSRPIARVFAETPSLLIDMFAFGRHLEESRLQGVLCWIDRFREVAQHVVALVEPETVQRCFATPDPETQKLLWESVRKKKPQRGARKLGGWGAADCFSELLKKGLPRWCWAGSIPPFHDSLLQYILEPTFRQHSQHFEDKDEAQGRLCIAVAERLTLEELCYQNSDGRSALHYAIECVPSYYAVQCVPSFAKHPSMQIWKKVRDIIKHNMVQRFRAETKPGKGLSSALQSLHREARAFGLEDHYDDDDNYCHFQDVIFSFNEHLSSLKGDGCLLSLTPDGDAPTDFAGTWRRSRGQDACWAGWHGWTDERQEEGNHDDNDPSQTVPDGGQTAGSGITIDHLSPPIPNLDDLGGKEDAVVCGSRKYGNRMSKKAMAILQESSSESSSSSVAERRRPGRRVVLAWSAPGASLEDTSRSFQSLGAPTPRRSLVRRARVRGTLRLTTSAFPSAATAAPTTAAANEEQVRLQLLSEMKLEAAQRARAYEESLEAERASYEAELARKAREAEDYQGGTRKSLASAVAMAKLTRPHTTATGQLSRQKTEPGLALGPISRSGALQQAAQSIIPTPVMVIYGPFSAKPATAPYGDRKLRTAGTMSKANLTDQEEEDALAKEAALKEQVSRSEAKEALDAAMAAQDTAQLEAAIELSRRAGTPSSRLVKAEFQLQKLYMQEMVERAAASHDAETLRSAVMRASRLGIDSATLAAAKKRLEVLTTEEMLRIAMRNNVTGHLQKCIDMAVFRKADPDLIKQAQSLLEKSTAERALIAAMNSREVDKLTQAVDDAVSAGLPAADIEEAKQILAIEQEKAKERESIKEKPPKDEVEERLRFCGADDAVRLNPEYAEGRSTHEESIKEAEQLVVVLEVDMQLPRAIRSKDQQKLKAVLTKAKTWHIETDEVEQGEQLLSKIQADENLRLAIVSKSEEQLVAALEEANKCGAERQRILKAEASLSLLRGLRELREAIESKDPDWMEQAIQQAKESGVPRSIQGRLGEVASLITKMMIIFISTAIVVSTITMVSRMGSKFVEEDRPPLSRLGSKFVEVEPPMVA</sequence>
<evidence type="ECO:0000256" key="3">
    <source>
        <dbReference type="SAM" id="Phobius"/>
    </source>
</evidence>
<accession>A0A1Q9EJ00</accession>
<proteinExistence type="predicted"/>
<keyword evidence="3" id="KW-0472">Membrane</keyword>
<protein>
    <submittedName>
        <fullName evidence="4">Uncharacterized protein</fullName>
    </submittedName>
</protein>
<evidence type="ECO:0000313" key="5">
    <source>
        <dbReference type="Proteomes" id="UP000186817"/>
    </source>
</evidence>
<keyword evidence="5" id="KW-1185">Reference proteome</keyword>
<feature type="compositionally biased region" description="Low complexity" evidence="2">
    <location>
        <begin position="520"/>
        <end position="529"/>
    </location>
</feature>
<feature type="transmembrane region" description="Helical" evidence="3">
    <location>
        <begin position="1136"/>
        <end position="1157"/>
    </location>
</feature>
<evidence type="ECO:0000313" key="4">
    <source>
        <dbReference type="EMBL" id="OLQ07409.1"/>
    </source>
</evidence>
<evidence type="ECO:0000256" key="2">
    <source>
        <dbReference type="SAM" id="MobiDB-lite"/>
    </source>
</evidence>
<organism evidence="4 5">
    <name type="scientific">Symbiodinium microadriaticum</name>
    <name type="common">Dinoflagellate</name>
    <name type="synonym">Zooxanthella microadriatica</name>
    <dbReference type="NCBI Taxonomy" id="2951"/>
    <lineage>
        <taxon>Eukaryota</taxon>
        <taxon>Sar</taxon>
        <taxon>Alveolata</taxon>
        <taxon>Dinophyceae</taxon>
        <taxon>Suessiales</taxon>
        <taxon>Symbiodiniaceae</taxon>
        <taxon>Symbiodinium</taxon>
    </lineage>
</organism>
<feature type="compositionally biased region" description="Polar residues" evidence="2">
    <location>
        <begin position="669"/>
        <end position="679"/>
    </location>
</feature>
<feature type="region of interest" description="Disordered" evidence="2">
    <location>
        <begin position="668"/>
        <end position="690"/>
    </location>
</feature>
<dbReference type="AlphaFoldDB" id="A0A1Q9EJ00"/>
<dbReference type="Proteomes" id="UP000186817">
    <property type="component" value="Unassembled WGS sequence"/>
</dbReference>
<comment type="caution">
    <text evidence="4">The sequence shown here is derived from an EMBL/GenBank/DDBJ whole genome shotgun (WGS) entry which is preliminary data.</text>
</comment>
<keyword evidence="1" id="KW-0175">Coiled coil</keyword>
<keyword evidence="3" id="KW-1133">Transmembrane helix</keyword>
<feature type="coiled-coil region" evidence="1">
    <location>
        <begin position="618"/>
        <end position="645"/>
    </location>
</feature>
<dbReference type="OrthoDB" id="431774at2759"/>
<evidence type="ECO:0000256" key="1">
    <source>
        <dbReference type="SAM" id="Coils"/>
    </source>
</evidence>
<reference evidence="4 5" key="1">
    <citation type="submission" date="2016-02" db="EMBL/GenBank/DDBJ databases">
        <title>Genome analysis of coral dinoflagellate symbionts highlights evolutionary adaptations to a symbiotic lifestyle.</title>
        <authorList>
            <person name="Aranda M."/>
            <person name="Li Y."/>
            <person name="Liew Y.J."/>
            <person name="Baumgarten S."/>
            <person name="Simakov O."/>
            <person name="Wilson M."/>
            <person name="Piel J."/>
            <person name="Ashoor H."/>
            <person name="Bougouffa S."/>
            <person name="Bajic V.B."/>
            <person name="Ryu T."/>
            <person name="Ravasi T."/>
            <person name="Bayer T."/>
            <person name="Micklem G."/>
            <person name="Kim H."/>
            <person name="Bhak J."/>
            <person name="Lajeunesse T.C."/>
            <person name="Voolstra C.R."/>
        </authorList>
    </citation>
    <scope>NUCLEOTIDE SEQUENCE [LARGE SCALE GENOMIC DNA]</scope>
    <source>
        <strain evidence="4 5">CCMP2467</strain>
    </source>
</reference>
<gene>
    <name evidence="4" type="ORF">AK812_SmicGene9160</name>
</gene>
<name>A0A1Q9EJ00_SYMMI</name>
<feature type="region of interest" description="Disordered" evidence="2">
    <location>
        <begin position="517"/>
        <end position="536"/>
    </location>
</feature>
<dbReference type="EMBL" id="LSRX01000139">
    <property type="protein sequence ID" value="OLQ07409.1"/>
    <property type="molecule type" value="Genomic_DNA"/>
</dbReference>
<keyword evidence="3" id="KW-0812">Transmembrane</keyword>
<feature type="compositionally biased region" description="Basic and acidic residues" evidence="2">
    <location>
        <begin position="450"/>
        <end position="460"/>
    </location>
</feature>